<proteinExistence type="predicted"/>
<evidence type="ECO:0000313" key="2">
    <source>
        <dbReference type="EMBL" id="SFJ37723.1"/>
    </source>
</evidence>
<dbReference type="STRING" id="1150112.SAMN04487893_106135"/>
<keyword evidence="3" id="KW-1185">Reference proteome</keyword>
<dbReference type="SUPFAM" id="SSF49464">
    <property type="entry name" value="Carboxypeptidase regulatory domain-like"/>
    <property type="match status" value="1"/>
</dbReference>
<dbReference type="Pfam" id="PF07715">
    <property type="entry name" value="Plug"/>
    <property type="match status" value="1"/>
</dbReference>
<evidence type="ECO:0000313" key="3">
    <source>
        <dbReference type="Proteomes" id="UP000243887"/>
    </source>
</evidence>
<accession>A0A1I3QTV2</accession>
<dbReference type="Gene3D" id="2.170.130.10">
    <property type="entry name" value="TonB-dependent receptor, plug domain"/>
    <property type="match status" value="1"/>
</dbReference>
<dbReference type="InterPro" id="IPR008969">
    <property type="entry name" value="CarboxyPept-like_regulatory"/>
</dbReference>
<dbReference type="EMBL" id="FORU01000006">
    <property type="protein sequence ID" value="SFJ37723.1"/>
    <property type="molecule type" value="Genomic_DNA"/>
</dbReference>
<protein>
    <submittedName>
        <fullName evidence="2">Outer membrane receptor proteins, mostly Fe transport</fullName>
    </submittedName>
</protein>
<sequence>MKYKYIITLLFLGSYIVTYAQIAQVHGIVLNEKRLPVANVVISDGGEKVVETNEFGYYQILLNVQKEVELKFTHDGYQTSKTWLSLKPDEVREVHILLITDNETLSEIIIHKDYENRNGSILLSPSLVRKIPGANAGVENLLKALPGVNSNNELSTQYSVRGGNYDENLVYVNEIEVYRPFLVRSGQQEGLSFVNSDMVENISFSAGGFQAKYGDKLSSVLDITYRTPERFQTSLNASFLGGGVTVDLISRDKKWSSITGIRYRNNKLLVDSKETEAHYSPRFLDLQTIINYMSSPKWSWSFLGNISTNKYDYEPLKRQTNFGTLDNPTALIIHYNGKEKDSYKTFFGSVKGAFKHNENTMFTWTTGAYHAREQEYYDIEASYYLGEVETSLGSENFGDVKYVKGGGTQLNHARNDYDALLFNTELKGVHEFLKSDLEWGVKYSREDIKDRMVEWEVIDSAGYVLPDPIKKTSKYEPYEPFVGPLLPYQNVRATNSPVINRIQLYGQWGHRMNWRKVDAWVNLGIRGHYWNIIEGDQKSKGKFVLSPRLQFALKPHWDKDMLFRFAVGVYQQPPSYRELRSMDGTLNLDLEAQTSTHLILGNDYSFVMWGQPFKLMTEVYYKVLSDVNVYTVDNVRIRYRADNEAEATVYGIDMRLYGAFVPGADSWVSIGYMKAEENYKDRGVISRPTDQRLKFGLLFQDYMPSIPNFKLYLNLVYNTGLPGGSPSYADPYQYQDRLKDYRRVDAGFSYVFKDSQLGQEKVWLKKIEELSVGFEIYNLFDNQNAITNTWVRDVYTKNQYGIPNYMTTRTFNLKINLKF</sequence>
<dbReference type="AlphaFoldDB" id="A0A1I3QTV2"/>
<organism evidence="2 3">
    <name type="scientific">Myroides guanonis</name>
    <dbReference type="NCBI Taxonomy" id="1150112"/>
    <lineage>
        <taxon>Bacteria</taxon>
        <taxon>Pseudomonadati</taxon>
        <taxon>Bacteroidota</taxon>
        <taxon>Flavobacteriia</taxon>
        <taxon>Flavobacteriales</taxon>
        <taxon>Flavobacteriaceae</taxon>
        <taxon>Myroides</taxon>
    </lineage>
</organism>
<dbReference type="Gene3D" id="2.60.40.1120">
    <property type="entry name" value="Carboxypeptidase-like, regulatory domain"/>
    <property type="match status" value="1"/>
</dbReference>
<dbReference type="InterPro" id="IPR037066">
    <property type="entry name" value="Plug_dom_sf"/>
</dbReference>
<gene>
    <name evidence="2" type="ORF">SAMN04487893_106135</name>
</gene>
<dbReference type="RefSeq" id="WP_245753872.1">
    <property type="nucleotide sequence ID" value="NZ_FORU01000006.1"/>
</dbReference>
<dbReference type="InterPro" id="IPR012910">
    <property type="entry name" value="Plug_dom"/>
</dbReference>
<name>A0A1I3QTV2_9FLAO</name>
<dbReference type="SUPFAM" id="SSF56935">
    <property type="entry name" value="Porins"/>
    <property type="match status" value="1"/>
</dbReference>
<evidence type="ECO:0000259" key="1">
    <source>
        <dbReference type="Pfam" id="PF07715"/>
    </source>
</evidence>
<reference evidence="3" key="1">
    <citation type="submission" date="2016-10" db="EMBL/GenBank/DDBJ databases">
        <authorList>
            <person name="Varghese N."/>
            <person name="Submissions S."/>
        </authorList>
    </citation>
    <scope>NUCLEOTIDE SEQUENCE [LARGE SCALE GENOMIC DNA]</scope>
    <source>
        <strain evidence="3">DSM 26542</strain>
    </source>
</reference>
<keyword evidence="2" id="KW-0675">Receptor</keyword>
<feature type="domain" description="TonB-dependent receptor plug" evidence="1">
    <location>
        <begin position="138"/>
        <end position="215"/>
    </location>
</feature>
<dbReference type="Proteomes" id="UP000243887">
    <property type="component" value="Unassembled WGS sequence"/>
</dbReference>